<sequence length="173" mass="18348">ERELPAAEEALQAAAFSLRPAEGSAPGAQRTPRFCARRVRARRCCSAAAWSGDLPLPPSALPTGVRPRHHPTCQQYPSGPLHLFLPRRAHSQGLSAGAAGPRRLFSGSVRRLLPSSDIQLRLPCALPSGGLPAPPQSAPGVPETPAKLRTAEQTQPIIPSEQTLTFSQVTGTF</sequence>
<feature type="non-terminal residue" evidence="1">
    <location>
        <position position="173"/>
    </location>
</feature>
<reference evidence="1" key="1">
    <citation type="submission" date="2016-05" db="EMBL/GenBank/DDBJ databases">
        <authorList>
            <person name="Lavstsen T."/>
            <person name="Jespersen J.S."/>
        </authorList>
    </citation>
    <scope>NUCLEOTIDE SEQUENCE</scope>
    <source>
        <tissue evidence="1">Brain</tissue>
    </source>
</reference>
<dbReference type="EMBL" id="HADW01006587">
    <property type="protein sequence ID" value="SBP07987.1"/>
    <property type="molecule type" value="Transcribed_RNA"/>
</dbReference>
<gene>
    <name evidence="1" type="primary">ZGC:162612</name>
</gene>
<reference evidence="1" key="2">
    <citation type="submission" date="2016-06" db="EMBL/GenBank/DDBJ databases">
        <title>The genome of a short-lived fish provides insights into sex chromosome evolution and the genetic control of aging.</title>
        <authorList>
            <person name="Reichwald K."/>
            <person name="Felder M."/>
            <person name="Petzold A."/>
            <person name="Koch P."/>
            <person name="Groth M."/>
            <person name="Platzer M."/>
        </authorList>
    </citation>
    <scope>NUCLEOTIDE SEQUENCE</scope>
    <source>
        <tissue evidence="1">Brain</tissue>
    </source>
</reference>
<proteinExistence type="predicted"/>
<evidence type="ECO:0000313" key="1">
    <source>
        <dbReference type="EMBL" id="SBP07987.1"/>
    </source>
</evidence>
<dbReference type="AlphaFoldDB" id="A0A1A7WPV1"/>
<feature type="non-terminal residue" evidence="1">
    <location>
        <position position="1"/>
    </location>
</feature>
<accession>A0A1A7WPV1</accession>
<organism evidence="1">
    <name type="scientific">Iconisemion striatum</name>
    <dbReference type="NCBI Taxonomy" id="60296"/>
    <lineage>
        <taxon>Eukaryota</taxon>
        <taxon>Metazoa</taxon>
        <taxon>Chordata</taxon>
        <taxon>Craniata</taxon>
        <taxon>Vertebrata</taxon>
        <taxon>Euteleostomi</taxon>
        <taxon>Actinopterygii</taxon>
        <taxon>Neopterygii</taxon>
        <taxon>Teleostei</taxon>
        <taxon>Neoteleostei</taxon>
        <taxon>Acanthomorphata</taxon>
        <taxon>Ovalentaria</taxon>
        <taxon>Atherinomorphae</taxon>
        <taxon>Cyprinodontiformes</taxon>
        <taxon>Nothobranchiidae</taxon>
        <taxon>Iconisemion</taxon>
    </lineage>
</organism>
<protein>
    <submittedName>
        <fullName evidence="1">Zgc:162612</fullName>
    </submittedName>
</protein>
<name>A0A1A7WPV1_9TELE</name>